<dbReference type="PANTHER" id="PTHR38683">
    <property type="entry name" value="CHORISMATE PYRUVATE-LYASE"/>
    <property type="match status" value="1"/>
</dbReference>
<feature type="binding site" evidence="5">
    <location>
        <position position="201"/>
    </location>
    <ligand>
        <name>substrate</name>
    </ligand>
</feature>
<comment type="similarity">
    <text evidence="5">Belongs to the UbiC family.</text>
</comment>
<dbReference type="HAMAP" id="MF_01632">
    <property type="entry name" value="UbiC"/>
    <property type="match status" value="1"/>
</dbReference>
<name>A0A2S5T6Y8_9BURK</name>
<keyword evidence="1 5" id="KW-0963">Cytoplasm</keyword>
<dbReference type="Gene3D" id="3.40.1410.10">
    <property type="entry name" value="Chorismate lyase-like"/>
    <property type="match status" value="1"/>
</dbReference>
<protein>
    <recommendedName>
        <fullName evidence="5">Probable chorismate pyruvate-lyase</fullName>
        <shortName evidence="5">CL</shortName>
        <shortName evidence="5">CPL</shortName>
        <ecNumber evidence="5">4.1.3.40</ecNumber>
    </recommendedName>
</protein>
<keyword evidence="3 5" id="KW-0456">Lyase</keyword>
<dbReference type="Proteomes" id="UP000239406">
    <property type="component" value="Unassembled WGS sequence"/>
</dbReference>
<dbReference type="InterPro" id="IPR028978">
    <property type="entry name" value="Chorismate_lyase_/UTRA_dom_sf"/>
</dbReference>
<comment type="function">
    <text evidence="5">Removes the pyruvyl group from chorismate, with concomitant aromatization of the ring, to provide 4-hydroxybenzoate (4HB) for the ubiquinone pathway.</text>
</comment>
<dbReference type="EMBL" id="PSNY01000005">
    <property type="protein sequence ID" value="PPE70726.1"/>
    <property type="molecule type" value="Genomic_DNA"/>
</dbReference>
<comment type="pathway">
    <text evidence="5">Cofactor biosynthesis; ubiquinone biosynthesis.</text>
</comment>
<proteinExistence type="inferred from homology"/>
<evidence type="ECO:0000256" key="3">
    <source>
        <dbReference type="ARBA" id="ARBA00023239"/>
    </source>
</evidence>
<dbReference type="EC" id="4.1.3.40" evidence="5"/>
<comment type="caution">
    <text evidence="5">Lacks conserved residue(s) required for the propagation of feature annotation.</text>
</comment>
<dbReference type="GO" id="GO:0008813">
    <property type="term" value="F:chorismate lyase activity"/>
    <property type="evidence" value="ECO:0007669"/>
    <property type="project" value="UniProtKB-UniRule"/>
</dbReference>
<sequence length="217" mass="25116">MWRQCSQLRRPRRSLPRRYDGAPLTVPILFPSSMPSWFARPLPWCRLRHWLTGAGSLSARLQAVCEHYAVQPVRQGSSPLRRNERSLLPACRGRTHAREVVLRCDGEPLVYARTVVDARHVRGPWRALRGLGTRPLGHMLFQDQALARQALQYRRVPPCSPWRRQMQRLWQAATGEALPRGTVWARRSRFSRHGAPLVIVELFSPRAAQRLPFRPRC</sequence>
<dbReference type="GO" id="GO:0005829">
    <property type="term" value="C:cytosol"/>
    <property type="evidence" value="ECO:0007669"/>
    <property type="project" value="TreeGrafter"/>
</dbReference>
<dbReference type="SUPFAM" id="SSF64288">
    <property type="entry name" value="Chorismate lyase-like"/>
    <property type="match status" value="1"/>
</dbReference>
<evidence type="ECO:0000256" key="2">
    <source>
        <dbReference type="ARBA" id="ARBA00022688"/>
    </source>
</evidence>
<dbReference type="AlphaFoldDB" id="A0A2S5T6Y8"/>
<dbReference type="UniPathway" id="UPA00232"/>
<evidence type="ECO:0000256" key="1">
    <source>
        <dbReference type="ARBA" id="ARBA00022490"/>
    </source>
</evidence>
<keyword evidence="4 5" id="KW-0670">Pyruvate</keyword>
<comment type="subcellular location">
    <subcellularLocation>
        <location evidence="5">Cytoplasm</location>
    </subcellularLocation>
</comment>
<keyword evidence="7" id="KW-1185">Reference proteome</keyword>
<dbReference type="PANTHER" id="PTHR38683:SF1">
    <property type="entry name" value="CHORISMATE PYRUVATE-LYASE"/>
    <property type="match status" value="1"/>
</dbReference>
<reference evidence="6 7" key="1">
    <citation type="submission" date="2018-02" db="EMBL/GenBank/DDBJ databases">
        <title>Reclassifiation of [Polyangium] brachysporum DSM 7029 as Guopingzhaonella breviflexa gen. nov., sp. nov., a member of the family Comamonadaceae.</title>
        <authorList>
            <person name="Tang B."/>
        </authorList>
    </citation>
    <scope>NUCLEOTIDE SEQUENCE [LARGE SCALE GENOMIC DNA]</scope>
    <source>
        <strain evidence="6 7">DSM 15344</strain>
    </source>
</reference>
<evidence type="ECO:0000256" key="4">
    <source>
        <dbReference type="ARBA" id="ARBA00023317"/>
    </source>
</evidence>
<comment type="catalytic activity">
    <reaction evidence="5">
        <text>chorismate = 4-hydroxybenzoate + pyruvate</text>
        <dbReference type="Rhea" id="RHEA:16505"/>
        <dbReference type="ChEBI" id="CHEBI:15361"/>
        <dbReference type="ChEBI" id="CHEBI:17879"/>
        <dbReference type="ChEBI" id="CHEBI:29748"/>
        <dbReference type="EC" id="4.1.3.40"/>
    </reaction>
</comment>
<accession>A0A2S5T6Y8</accession>
<evidence type="ECO:0000313" key="6">
    <source>
        <dbReference type="EMBL" id="PPE70726.1"/>
    </source>
</evidence>
<organism evidence="6 7">
    <name type="scientific">Caldimonas thermodepolymerans</name>
    <dbReference type="NCBI Taxonomy" id="215580"/>
    <lineage>
        <taxon>Bacteria</taxon>
        <taxon>Pseudomonadati</taxon>
        <taxon>Pseudomonadota</taxon>
        <taxon>Betaproteobacteria</taxon>
        <taxon>Burkholderiales</taxon>
        <taxon>Sphaerotilaceae</taxon>
        <taxon>Caldimonas</taxon>
    </lineage>
</organism>
<feature type="binding site" evidence="5">
    <location>
        <position position="136"/>
    </location>
    <ligand>
        <name>substrate</name>
    </ligand>
</feature>
<gene>
    <name evidence="5" type="primary">ubiC</name>
    <name evidence="6" type="ORF">C1702_06190</name>
</gene>
<dbReference type="GO" id="GO:0042866">
    <property type="term" value="P:pyruvate biosynthetic process"/>
    <property type="evidence" value="ECO:0007669"/>
    <property type="project" value="UniProtKB-UniRule"/>
</dbReference>
<dbReference type="GO" id="GO:0006744">
    <property type="term" value="P:ubiquinone biosynthetic process"/>
    <property type="evidence" value="ECO:0007669"/>
    <property type="project" value="UniProtKB-UniRule"/>
</dbReference>
<keyword evidence="2 5" id="KW-0831">Ubiquinone biosynthesis</keyword>
<evidence type="ECO:0000313" key="7">
    <source>
        <dbReference type="Proteomes" id="UP000239406"/>
    </source>
</evidence>
<dbReference type="OrthoDB" id="8606430at2"/>
<dbReference type="InterPro" id="IPR007440">
    <property type="entry name" value="Chorismate--pyruvate_lyase"/>
</dbReference>
<evidence type="ECO:0000256" key="5">
    <source>
        <dbReference type="HAMAP-Rule" id="MF_01632"/>
    </source>
</evidence>
<dbReference type="Pfam" id="PF04345">
    <property type="entry name" value="Chor_lyase"/>
    <property type="match status" value="1"/>
</dbReference>
<feature type="binding site" evidence="5">
    <location>
        <position position="98"/>
    </location>
    <ligand>
        <name>substrate</name>
    </ligand>
</feature>
<comment type="caution">
    <text evidence="6">The sequence shown here is derived from an EMBL/GenBank/DDBJ whole genome shotgun (WGS) entry which is preliminary data.</text>
</comment>